<evidence type="ECO:0000313" key="3">
    <source>
        <dbReference type="Proteomes" id="UP000610303"/>
    </source>
</evidence>
<accession>A0A918CML5</accession>
<protein>
    <submittedName>
        <fullName evidence="2">Uncharacterized protein</fullName>
    </submittedName>
</protein>
<comment type="caution">
    <text evidence="2">The sequence shown here is derived from an EMBL/GenBank/DDBJ whole genome shotgun (WGS) entry which is preliminary data.</text>
</comment>
<name>A0A918CML5_AGRME</name>
<keyword evidence="3" id="KW-1185">Reference proteome</keyword>
<organism evidence="2 3">
    <name type="scientific">Agromyces mediolanus</name>
    <name type="common">Corynebacterium mediolanum</name>
    <dbReference type="NCBI Taxonomy" id="41986"/>
    <lineage>
        <taxon>Bacteria</taxon>
        <taxon>Bacillati</taxon>
        <taxon>Actinomycetota</taxon>
        <taxon>Actinomycetes</taxon>
        <taxon>Micrococcales</taxon>
        <taxon>Microbacteriaceae</taxon>
        <taxon>Agromyces</taxon>
    </lineage>
</organism>
<dbReference type="Proteomes" id="UP000610303">
    <property type="component" value="Unassembled WGS sequence"/>
</dbReference>
<evidence type="ECO:0000256" key="1">
    <source>
        <dbReference type="SAM" id="MobiDB-lite"/>
    </source>
</evidence>
<dbReference type="AlphaFoldDB" id="A0A918CML5"/>
<dbReference type="EMBL" id="BMRJ01000002">
    <property type="protein sequence ID" value="GGR28877.1"/>
    <property type="molecule type" value="Genomic_DNA"/>
</dbReference>
<reference evidence="2" key="1">
    <citation type="journal article" date="2014" name="Int. J. Syst. Evol. Microbiol.">
        <title>Complete genome sequence of Corynebacterium casei LMG S-19264T (=DSM 44701T), isolated from a smear-ripened cheese.</title>
        <authorList>
            <consortium name="US DOE Joint Genome Institute (JGI-PGF)"/>
            <person name="Walter F."/>
            <person name="Albersmeier A."/>
            <person name="Kalinowski J."/>
            <person name="Ruckert C."/>
        </authorList>
    </citation>
    <scope>NUCLEOTIDE SEQUENCE</scope>
    <source>
        <strain evidence="2">JCM 3346</strain>
    </source>
</reference>
<reference evidence="2" key="2">
    <citation type="submission" date="2020-09" db="EMBL/GenBank/DDBJ databases">
        <authorList>
            <person name="Sun Q."/>
            <person name="Ohkuma M."/>
        </authorList>
    </citation>
    <scope>NUCLEOTIDE SEQUENCE</scope>
    <source>
        <strain evidence="2">JCM 3346</strain>
    </source>
</reference>
<dbReference type="RefSeq" id="WP_189085531.1">
    <property type="nucleotide sequence ID" value="NZ_BMRJ01000002.1"/>
</dbReference>
<feature type="compositionally biased region" description="Basic and acidic residues" evidence="1">
    <location>
        <begin position="75"/>
        <end position="91"/>
    </location>
</feature>
<evidence type="ECO:0000313" key="2">
    <source>
        <dbReference type="EMBL" id="GGR28877.1"/>
    </source>
</evidence>
<sequence length="91" mass="10166">MSNTKKPELAAYAEKDITPVMREYIAWLEKETGYKVDPISVQLSSMLRPAFQKSPGNQKRMADAKAARVTAAQAKVERRAERGAKAKQEAK</sequence>
<proteinExistence type="predicted"/>
<gene>
    <name evidence="2" type="ORF">GCM10010196_23430</name>
</gene>
<feature type="region of interest" description="Disordered" evidence="1">
    <location>
        <begin position="52"/>
        <end position="91"/>
    </location>
</feature>